<reference evidence="2 3" key="1">
    <citation type="submission" date="2006-02" db="EMBL/GenBank/DDBJ databases">
        <authorList>
            <person name="Amann R."/>
            <person name="Ferriera S."/>
            <person name="Johnson J."/>
            <person name="Kravitz S."/>
            <person name="Halpern A."/>
            <person name="Remington K."/>
            <person name="Beeson K."/>
            <person name="Tran B."/>
            <person name="Rogers Y.-H."/>
            <person name="Friedman R."/>
            <person name="Venter J.C."/>
        </authorList>
    </citation>
    <scope>NUCLEOTIDE SEQUENCE [LARGE SCALE GENOMIC DNA]</scope>
    <source>
        <strain evidence="2 3">DSM 3645</strain>
    </source>
</reference>
<sequence>MHTTSLMYPPTGNPAMRRPAYLSMSLFLALSMSAVGWALFRPATTGTAMTVAANALVQSLNDEEKATAVLDYDSPKRVDWHFIPKDARKGLKIGDMSEDQRKMAYALLKSALSDVGYEKTTKIMDLENLLLQLQKKGPIRDPLRYYVTIFGDPKVDSRWGLSFEGHHLSLNFVVEGNSVISASPQALCTNPAELKEDYSDKYQKGYRILKLEETLAFELVNSLSADQAKTALIAAKAPAEIRNPGQPHPPTDKAEGLAAKDLTASQQEMLRNLIDVYVSAMPADVADSRLQQINAAGFDNIHFAWAGAKKPGVGHYYRIHGPSFVIELVNTQPDVAGNIANHVHCIYRDMTGDFALPIE</sequence>
<dbReference type="AlphaFoldDB" id="A4A0E8"/>
<name>A4A0E8_9BACT</name>
<protein>
    <recommendedName>
        <fullName evidence="4">DUF3500 domain-containing protein</fullName>
    </recommendedName>
</protein>
<dbReference type="PANTHER" id="PTHR37489:SF1">
    <property type="entry name" value="DUF3500 DOMAIN-CONTAINING PROTEIN"/>
    <property type="match status" value="1"/>
</dbReference>
<dbReference type="RefSeq" id="WP_002652975.1">
    <property type="nucleotide sequence ID" value="NZ_CH672376.1"/>
</dbReference>
<dbReference type="HOGENOM" id="CLU_033093_0_0_0"/>
<dbReference type="InterPro" id="IPR021889">
    <property type="entry name" value="DUF3500"/>
</dbReference>
<organism evidence="2 3">
    <name type="scientific">Blastopirellula marina DSM 3645</name>
    <dbReference type="NCBI Taxonomy" id="314230"/>
    <lineage>
        <taxon>Bacteria</taxon>
        <taxon>Pseudomonadati</taxon>
        <taxon>Planctomycetota</taxon>
        <taxon>Planctomycetia</taxon>
        <taxon>Pirellulales</taxon>
        <taxon>Pirellulaceae</taxon>
        <taxon>Blastopirellula</taxon>
    </lineage>
</organism>
<gene>
    <name evidence="2" type="ORF">DSM3645_25402</name>
</gene>
<keyword evidence="1" id="KW-0472">Membrane</keyword>
<accession>A4A0E8</accession>
<dbReference type="STRING" id="314230.DSM3645_25402"/>
<proteinExistence type="predicted"/>
<evidence type="ECO:0000313" key="3">
    <source>
        <dbReference type="Proteomes" id="UP000004358"/>
    </source>
</evidence>
<dbReference type="Proteomes" id="UP000004358">
    <property type="component" value="Unassembled WGS sequence"/>
</dbReference>
<comment type="caution">
    <text evidence="2">The sequence shown here is derived from an EMBL/GenBank/DDBJ whole genome shotgun (WGS) entry which is preliminary data.</text>
</comment>
<evidence type="ECO:0008006" key="4">
    <source>
        <dbReference type="Google" id="ProtNLM"/>
    </source>
</evidence>
<keyword evidence="1" id="KW-1133">Transmembrane helix</keyword>
<dbReference type="Pfam" id="PF12006">
    <property type="entry name" value="DUF3500"/>
    <property type="match status" value="1"/>
</dbReference>
<dbReference type="EMBL" id="AANZ01000028">
    <property type="protein sequence ID" value="EAQ77768.1"/>
    <property type="molecule type" value="Genomic_DNA"/>
</dbReference>
<evidence type="ECO:0000313" key="2">
    <source>
        <dbReference type="EMBL" id="EAQ77768.1"/>
    </source>
</evidence>
<dbReference type="eggNOG" id="COG0715">
    <property type="taxonomic scope" value="Bacteria"/>
</dbReference>
<feature type="transmembrane region" description="Helical" evidence="1">
    <location>
        <begin position="20"/>
        <end position="40"/>
    </location>
</feature>
<dbReference type="PANTHER" id="PTHR37489">
    <property type="entry name" value="DUF3500 DOMAIN-CONTAINING PROTEIN"/>
    <property type="match status" value="1"/>
</dbReference>
<keyword evidence="1" id="KW-0812">Transmembrane</keyword>
<evidence type="ECO:0000256" key="1">
    <source>
        <dbReference type="SAM" id="Phobius"/>
    </source>
</evidence>